<feature type="transmembrane region" description="Helical" evidence="2">
    <location>
        <begin position="162"/>
        <end position="184"/>
    </location>
</feature>
<feature type="compositionally biased region" description="Polar residues" evidence="1">
    <location>
        <begin position="344"/>
        <end position="354"/>
    </location>
</feature>
<keyword evidence="2" id="KW-1133">Transmembrane helix</keyword>
<feature type="region of interest" description="Disordered" evidence="1">
    <location>
        <begin position="293"/>
        <end position="693"/>
    </location>
</feature>
<dbReference type="OrthoDB" id="4569990at2"/>
<protein>
    <recommendedName>
        <fullName evidence="3">Outer membrane channel protein CpnT-like N-terminal domain-containing protein</fullName>
    </recommendedName>
</protein>
<dbReference type="Proteomes" id="UP000198953">
    <property type="component" value="Unassembled WGS sequence"/>
</dbReference>
<feature type="compositionally biased region" description="Basic and acidic residues" evidence="1">
    <location>
        <begin position="553"/>
        <end position="568"/>
    </location>
</feature>
<feature type="compositionally biased region" description="Low complexity" evidence="1">
    <location>
        <begin position="294"/>
        <end position="314"/>
    </location>
</feature>
<evidence type="ECO:0000313" key="4">
    <source>
        <dbReference type="EMBL" id="SEL92369.1"/>
    </source>
</evidence>
<feature type="region of interest" description="Disordered" evidence="1">
    <location>
        <begin position="1143"/>
        <end position="1173"/>
    </location>
</feature>
<gene>
    <name evidence="4" type="ORF">SAMN05660976_03680</name>
</gene>
<evidence type="ECO:0000256" key="1">
    <source>
        <dbReference type="SAM" id="MobiDB-lite"/>
    </source>
</evidence>
<feature type="domain" description="Outer membrane channel protein CpnT-like N-terminal" evidence="3">
    <location>
        <begin position="12"/>
        <end position="150"/>
    </location>
</feature>
<evidence type="ECO:0000256" key="2">
    <source>
        <dbReference type="SAM" id="Phobius"/>
    </source>
</evidence>
<sequence>MGFDGWAVPDWAKPYVGWVVGMDWPEGDETGCFRLADACVTAAHGLVEGTAADQPGSADKIGSDWDGDAHLAFAKYVAQVAGGRLGDLVNRLINTAVALNGVGVQIQYAKYMIEVTVWLLIAQIGYLLAAALASGGASLALIPPRVALARMTVAQIAKRTLLNIAMFAGIVAGMDAGIQLTQLAKGRRDELDLKQIGISALTGGAMGGMMGLLSGGLTRLATPALRAGLTRAEMTTAERLLSAASSSLYGQAGQYAVTGGITTAGTMLAQGNFSWDMLAKGITSSALGADGQHLTTSLPNSSSGSGPGMTGLLSDPYQSGPAHSTSGSRDARSEAGPGADSGRTDTGSVSTSSRAAEPVSGAGPADTGSGNVRSETSQVSDPGRYTTLSQAADPVTDPGRQPASAAGTDSGTRVPSPQEAPDRPVTQTGGTTVTAPHASQAPHAATDQGVPRSGPGADAPVRGRTPVTPVHATDSGAAPTARPAERGEPAPTRQNEAPSSRQPATQSDGVPARQGSDAVPAHDTVPARDGVPARQEDDGASAARRPVQSEGDTGNRRIEQLLNHEDRPSGTPRDTAQTRTADNGPDPAGPGARQVAPTVHLGADPARPSENGDRATARPSDGAENAANVGTRGADPQVPHRRDGAPTARDGAPATADRGPAARDGARDADGAPRDGARAADDSRPALVDPTSGRALTERDLRFLNLTDEQVRWWSDQEAPLGMRPEEFREFRSSLADVLDLYGVRPEDVRVLLVGSAVRGWSGWTKTMDNIPHTPESEAILRAWLGDDPGPTRRPFDVMDRLGLGKPSDYDLGFHSDRMVEIARARWEAEGSPGEFSHKYGFVDKNLFREAFPELHDWANEWGERVGRKVGGRLFGLENEPLQRRSSNSSSKDEAWVLDLTPDVPVPDTGPAPALGPWPADPANGYQIRPRDMDFLGYTEDMINWWRSREAPMGMTPEQFRGFRAELLQALVRDGVDLERIDVRLKGSSINFFSNQRKSLPTLEDLADNPASAEALRQWLGDDTERPASRPFDSMYKLGLDDARSDYDIQIRSDDMVDLARKRYESHPPGDLGYFSHAKYDFVAKSLVNTVFPHLDAWVRKWEGELGREVAPALFGLDSDPRQPRWLEAPDRGWRGWPILGPDAPPIEAPVRPEPENAPPAAADEGQASADAAPPVSLDRTAMPLPEVEPSRIAPDGSWHWKGLSLPAETNAAVDTAMNYYREARDGTGESPGIRDRLTDIEQWVPGARMEGLEHDLKSADRLKEKVADRLETRPGAAATDILRDIADAVRYTYAVDTENYVVGVQRIQAEMRAAGFDQEQFRNFWTYDDNPYQGINTRWRDPASNVLFEVQFHTRESLEAKTLEHDVYEILKTAVLSEEERNALEQYRQQLYSRIPLPEGIRELAP</sequence>
<organism evidence="4 5">
    <name type="scientific">Nonomuraea pusilla</name>
    <dbReference type="NCBI Taxonomy" id="46177"/>
    <lineage>
        <taxon>Bacteria</taxon>
        <taxon>Bacillati</taxon>
        <taxon>Actinomycetota</taxon>
        <taxon>Actinomycetes</taxon>
        <taxon>Streptosporangiales</taxon>
        <taxon>Streptosporangiaceae</taxon>
        <taxon>Nonomuraea</taxon>
    </lineage>
</organism>
<dbReference type="Pfam" id="PF25547">
    <property type="entry name" value="WXG100_2"/>
    <property type="match status" value="1"/>
</dbReference>
<feature type="compositionally biased region" description="Polar residues" evidence="1">
    <location>
        <begin position="572"/>
        <end position="581"/>
    </location>
</feature>
<dbReference type="InterPro" id="IPR057746">
    <property type="entry name" value="CpnT-like_N"/>
</dbReference>
<feature type="compositionally biased region" description="Basic and acidic residues" evidence="1">
    <location>
        <begin position="660"/>
        <end position="684"/>
    </location>
</feature>
<feature type="compositionally biased region" description="Polar residues" evidence="1">
    <location>
        <begin position="492"/>
        <end position="508"/>
    </location>
</feature>
<feature type="compositionally biased region" description="Polar residues" evidence="1">
    <location>
        <begin position="368"/>
        <end position="390"/>
    </location>
</feature>
<keyword evidence="5" id="KW-1185">Reference proteome</keyword>
<accession>A0A1H7U6E8</accession>
<evidence type="ECO:0000313" key="5">
    <source>
        <dbReference type="Proteomes" id="UP000198953"/>
    </source>
</evidence>
<feature type="compositionally biased region" description="Polar residues" evidence="1">
    <location>
        <begin position="425"/>
        <end position="434"/>
    </location>
</feature>
<evidence type="ECO:0000259" key="3">
    <source>
        <dbReference type="Pfam" id="PF25547"/>
    </source>
</evidence>
<reference evidence="4 5" key="1">
    <citation type="submission" date="2016-10" db="EMBL/GenBank/DDBJ databases">
        <authorList>
            <person name="de Groot N.N."/>
        </authorList>
    </citation>
    <scope>NUCLEOTIDE SEQUENCE [LARGE SCALE GENOMIC DNA]</scope>
    <source>
        <strain evidence="4 5">DSM 43357</strain>
    </source>
</reference>
<name>A0A1H7U6E8_9ACTN</name>
<dbReference type="EMBL" id="FOBF01000008">
    <property type="protein sequence ID" value="SEL92369.1"/>
    <property type="molecule type" value="Genomic_DNA"/>
</dbReference>
<feature type="compositionally biased region" description="Low complexity" evidence="1">
    <location>
        <begin position="1159"/>
        <end position="1173"/>
    </location>
</feature>
<dbReference type="RefSeq" id="WP_091101703.1">
    <property type="nucleotide sequence ID" value="NZ_FOBF01000008.1"/>
</dbReference>
<keyword evidence="2" id="KW-0472">Membrane</keyword>
<dbReference type="STRING" id="46177.SAMN05660976_03680"/>
<feature type="compositionally biased region" description="Low complexity" evidence="1">
    <location>
        <begin position="650"/>
        <end position="659"/>
    </location>
</feature>
<proteinExistence type="predicted"/>
<keyword evidence="2" id="KW-0812">Transmembrane</keyword>
<feature type="transmembrane region" description="Helical" evidence="2">
    <location>
        <begin position="117"/>
        <end position="142"/>
    </location>
</feature>